<dbReference type="CDD" id="cd11614">
    <property type="entry name" value="SAF_CpaB_FlgA_like"/>
    <property type="match status" value="1"/>
</dbReference>
<organism evidence="4 5">
    <name type="scientific">Actinacidiphila reveromycinica</name>
    <dbReference type="NCBI Taxonomy" id="659352"/>
    <lineage>
        <taxon>Bacteria</taxon>
        <taxon>Bacillati</taxon>
        <taxon>Actinomycetota</taxon>
        <taxon>Actinomycetes</taxon>
        <taxon>Kitasatosporales</taxon>
        <taxon>Streptomycetaceae</taxon>
        <taxon>Actinacidiphila</taxon>
    </lineage>
</organism>
<feature type="compositionally biased region" description="Polar residues" evidence="1">
    <location>
        <begin position="1"/>
        <end position="13"/>
    </location>
</feature>
<dbReference type="SMART" id="SM00858">
    <property type="entry name" value="SAF"/>
    <property type="match status" value="1"/>
</dbReference>
<keyword evidence="2" id="KW-0812">Transmembrane</keyword>
<keyword evidence="5" id="KW-1185">Reference proteome</keyword>
<feature type="compositionally biased region" description="Low complexity" evidence="1">
    <location>
        <begin position="181"/>
        <end position="194"/>
    </location>
</feature>
<geneLocation type="plasmid" evidence="4 5">
    <name>pRVR1</name>
</geneLocation>
<keyword evidence="4" id="KW-0614">Plasmid</keyword>
<proteinExistence type="predicted"/>
<dbReference type="AlphaFoldDB" id="A0A7R6QCK4"/>
<accession>A0A7R6QCK4</accession>
<reference evidence="4 5" key="1">
    <citation type="journal article" date="2020" name="Sci. Rep.">
        <title>beta-carboline chemical signals induce reveromycin production through a LuxR family regulator in Streptomyces sp. SN-593.</title>
        <authorList>
            <person name="Panthee S."/>
            <person name="Kito N."/>
            <person name="Hayashi T."/>
            <person name="Shimizu T."/>
            <person name="Ishikawa J."/>
            <person name="Hamamoto H."/>
            <person name="Osada H."/>
            <person name="Takahashi S."/>
        </authorList>
    </citation>
    <scope>NUCLEOTIDE SEQUENCE [LARGE SCALE GENOMIC DNA]</scope>
    <source>
        <strain evidence="4 5">SN-593</strain>
        <plasmid evidence="4 5">pRVR1</plasmid>
    </source>
</reference>
<evidence type="ECO:0000313" key="5">
    <source>
        <dbReference type="Proteomes" id="UP000595703"/>
    </source>
</evidence>
<evidence type="ECO:0000256" key="1">
    <source>
        <dbReference type="SAM" id="MobiDB-lite"/>
    </source>
</evidence>
<dbReference type="EMBL" id="AP018366">
    <property type="protein sequence ID" value="BBG20658.1"/>
    <property type="molecule type" value="Genomic_DNA"/>
</dbReference>
<dbReference type="Pfam" id="PF08666">
    <property type="entry name" value="SAF"/>
    <property type="match status" value="1"/>
</dbReference>
<protein>
    <recommendedName>
        <fullName evidence="3">SAF domain-containing protein</fullName>
    </recommendedName>
</protein>
<evidence type="ECO:0000259" key="3">
    <source>
        <dbReference type="SMART" id="SM00858"/>
    </source>
</evidence>
<evidence type="ECO:0000256" key="2">
    <source>
        <dbReference type="SAM" id="Phobius"/>
    </source>
</evidence>
<feature type="transmembrane region" description="Helical" evidence="2">
    <location>
        <begin position="49"/>
        <end position="70"/>
    </location>
</feature>
<gene>
    <name evidence="4" type="ORF">RVR_P129</name>
</gene>
<dbReference type="KEGG" id="arev:RVR_P129"/>
<feature type="region of interest" description="Disordered" evidence="1">
    <location>
        <begin position="1"/>
        <end position="38"/>
    </location>
</feature>
<evidence type="ECO:0000313" key="4">
    <source>
        <dbReference type="EMBL" id="BBG20658.1"/>
    </source>
</evidence>
<feature type="domain" description="SAF" evidence="3">
    <location>
        <begin position="76"/>
        <end position="139"/>
    </location>
</feature>
<dbReference type="Proteomes" id="UP000595703">
    <property type="component" value="Plasmid pRVR1"/>
</dbReference>
<feature type="region of interest" description="Disordered" evidence="1">
    <location>
        <begin position="175"/>
        <end position="198"/>
    </location>
</feature>
<keyword evidence="2" id="KW-0472">Membrane</keyword>
<keyword evidence="2" id="KW-1133">Transmembrane helix</keyword>
<sequence>MLQEDQIVSQTTNPLPGPAAGHLPGPAGPPSQQPAAAPRLLRQRRRRPGLIALSAALIAAGGLSGAVLYASSGHRTSVVVVARDVPIGAQITAADLTEAQIALDPAVKAVKGAGEKKLIGQRAAVDLKAGSLLAPSQVTRKTLVGPGEQLVGVSVKPNQLPATPLVPGQKVLVVSTPDPNAASDSGGKSASDDAPPQTLTATVVKVGTPQTGTGTVTVDVAVPSGDGPALASRVATGDVALIVASRDGN</sequence>
<dbReference type="InterPro" id="IPR013974">
    <property type="entry name" value="SAF"/>
</dbReference>
<name>A0A7R6QCK4_9ACTN</name>